<feature type="region of interest" description="Disordered" evidence="1">
    <location>
        <begin position="33"/>
        <end position="52"/>
    </location>
</feature>
<evidence type="ECO:0000313" key="2">
    <source>
        <dbReference type="Proteomes" id="UP000887577"/>
    </source>
</evidence>
<dbReference type="WBParaSite" id="PSU_v2.g9164.t1">
    <property type="protein sequence ID" value="PSU_v2.g9164.t1"/>
    <property type="gene ID" value="PSU_v2.g9164"/>
</dbReference>
<dbReference type="Proteomes" id="UP000887577">
    <property type="component" value="Unplaced"/>
</dbReference>
<sequence length="189" mass="21668">MSRINASLKRNLNIPNENDVIVKTPYKASRQFGTPLKISNTPQSSLIKPTPKTPGLSLRSNNFFDNAAFTTPIRKPAFEVFEDENDVDETNEKVENKSPDPHLSPVEEDDEPDTCVGHPIYHINDEDFDYLKEVEHVDLYDPSEELFKTIYGDSIVSDIEDFRITFPDSDNEAKCESHEDDFFDFLQYA</sequence>
<protein>
    <submittedName>
        <fullName evidence="3">Uncharacterized protein</fullName>
    </submittedName>
</protein>
<reference evidence="3" key="1">
    <citation type="submission" date="2022-11" db="UniProtKB">
        <authorList>
            <consortium name="WormBaseParasite"/>
        </authorList>
    </citation>
    <scope>IDENTIFICATION</scope>
</reference>
<feature type="compositionally biased region" description="Basic and acidic residues" evidence="1">
    <location>
        <begin position="90"/>
        <end position="100"/>
    </location>
</feature>
<organism evidence="2 3">
    <name type="scientific">Panagrolaimus superbus</name>
    <dbReference type="NCBI Taxonomy" id="310955"/>
    <lineage>
        <taxon>Eukaryota</taxon>
        <taxon>Metazoa</taxon>
        <taxon>Ecdysozoa</taxon>
        <taxon>Nematoda</taxon>
        <taxon>Chromadorea</taxon>
        <taxon>Rhabditida</taxon>
        <taxon>Tylenchina</taxon>
        <taxon>Panagrolaimomorpha</taxon>
        <taxon>Panagrolaimoidea</taxon>
        <taxon>Panagrolaimidae</taxon>
        <taxon>Panagrolaimus</taxon>
    </lineage>
</organism>
<accession>A0A914ZBP4</accession>
<name>A0A914ZBP4_9BILA</name>
<feature type="compositionally biased region" description="Polar residues" evidence="1">
    <location>
        <begin position="37"/>
        <end position="47"/>
    </location>
</feature>
<evidence type="ECO:0000256" key="1">
    <source>
        <dbReference type="SAM" id="MobiDB-lite"/>
    </source>
</evidence>
<keyword evidence="2" id="KW-1185">Reference proteome</keyword>
<feature type="region of interest" description="Disordered" evidence="1">
    <location>
        <begin position="86"/>
        <end position="112"/>
    </location>
</feature>
<dbReference type="AlphaFoldDB" id="A0A914ZBP4"/>
<evidence type="ECO:0000313" key="3">
    <source>
        <dbReference type="WBParaSite" id="PSU_v2.g9164.t1"/>
    </source>
</evidence>
<proteinExistence type="predicted"/>